<proteinExistence type="predicted"/>
<dbReference type="AlphaFoldDB" id="A0A4R6STW3"/>
<name>A0A4R6STW3_9SPHI</name>
<dbReference type="EMBL" id="SNYC01000005">
    <property type="protein sequence ID" value="TDQ08210.1"/>
    <property type="molecule type" value="Genomic_DNA"/>
</dbReference>
<dbReference type="InterPro" id="IPR010287">
    <property type="entry name" value="DUF892_YciF-like"/>
</dbReference>
<dbReference type="OrthoDB" id="771151at2"/>
<protein>
    <submittedName>
        <fullName evidence="1">Ferritin-like metal-binding protein YciE</fullName>
    </submittedName>
</protein>
<dbReference type="InterPro" id="IPR012347">
    <property type="entry name" value="Ferritin-like"/>
</dbReference>
<organism evidence="1 2">
    <name type="scientific">Pedobacter metabolipauper</name>
    <dbReference type="NCBI Taxonomy" id="425513"/>
    <lineage>
        <taxon>Bacteria</taxon>
        <taxon>Pseudomonadati</taxon>
        <taxon>Bacteroidota</taxon>
        <taxon>Sphingobacteriia</taxon>
        <taxon>Sphingobacteriales</taxon>
        <taxon>Sphingobacteriaceae</taxon>
        <taxon>Pedobacter</taxon>
    </lineage>
</organism>
<evidence type="ECO:0000313" key="2">
    <source>
        <dbReference type="Proteomes" id="UP000295620"/>
    </source>
</evidence>
<reference evidence="1 2" key="1">
    <citation type="submission" date="2019-03" db="EMBL/GenBank/DDBJ databases">
        <title>Genomic Encyclopedia of Archaeal and Bacterial Type Strains, Phase II (KMG-II): from individual species to whole genera.</title>
        <authorList>
            <person name="Goeker M."/>
        </authorList>
    </citation>
    <scope>NUCLEOTIDE SEQUENCE [LARGE SCALE GENOMIC DNA]</scope>
    <source>
        <strain evidence="1 2">DSM 19035</strain>
    </source>
</reference>
<comment type="caution">
    <text evidence="1">The sequence shown here is derived from an EMBL/GenBank/DDBJ whole genome shotgun (WGS) entry which is preliminary data.</text>
</comment>
<dbReference type="SUPFAM" id="SSF47240">
    <property type="entry name" value="Ferritin-like"/>
    <property type="match status" value="1"/>
</dbReference>
<dbReference type="PANTHER" id="PTHR30565:SF9">
    <property type="entry name" value="PROTEIN YCIF"/>
    <property type="match status" value="1"/>
</dbReference>
<dbReference type="Gene3D" id="1.20.1260.10">
    <property type="match status" value="1"/>
</dbReference>
<dbReference type="InterPro" id="IPR047114">
    <property type="entry name" value="YciF"/>
</dbReference>
<dbReference type="RefSeq" id="WP_133576606.1">
    <property type="nucleotide sequence ID" value="NZ_SNYC01000005.1"/>
</dbReference>
<dbReference type="PANTHER" id="PTHR30565">
    <property type="entry name" value="PROTEIN YCIF"/>
    <property type="match status" value="1"/>
</dbReference>
<keyword evidence="2" id="KW-1185">Reference proteome</keyword>
<dbReference type="Pfam" id="PF05974">
    <property type="entry name" value="DUF892"/>
    <property type="match status" value="1"/>
</dbReference>
<sequence>MKTPPLSLTEVFNKLLAERFAAEKKYIKSFTEMSDAVLTDELHKALSPEQTDQENHLSRLSLILESQKLKAGRITAVIDDELLKMSTEVCGFMKQKSIMKDIQILHCVQVIEQIKITNYDALYQIALELKLEQAAELLEQTLKDNKNTQAYLSQIAQNIIYPAANKST</sequence>
<evidence type="ECO:0000313" key="1">
    <source>
        <dbReference type="EMBL" id="TDQ08210.1"/>
    </source>
</evidence>
<accession>A0A4R6STW3</accession>
<dbReference type="InterPro" id="IPR009078">
    <property type="entry name" value="Ferritin-like_SF"/>
</dbReference>
<dbReference type="Proteomes" id="UP000295620">
    <property type="component" value="Unassembled WGS sequence"/>
</dbReference>
<gene>
    <name evidence="1" type="ORF">ATK78_2717</name>
</gene>